<sequence length="130" mass="14075">MTRRTPHRAAAPRVPPVARRPQDAEPQLPIFIDQSGWRRRTLQGVALVVSCACLGYLLFVGTLISGLFQPVGTHPPSTNAPRTNVPSTNAPVPSGRDQAGRQAVRSHADRDDHRRPPARRTAPPAGGLKQ</sequence>
<reference evidence="4" key="1">
    <citation type="journal article" date="2019" name="Int. J. Syst. Evol. Microbiol.">
        <title>The Global Catalogue of Microorganisms (GCM) 10K type strain sequencing project: providing services to taxonomists for standard genome sequencing and annotation.</title>
        <authorList>
            <consortium name="The Broad Institute Genomics Platform"/>
            <consortium name="The Broad Institute Genome Sequencing Center for Infectious Disease"/>
            <person name="Wu L."/>
            <person name="Ma J."/>
        </authorList>
    </citation>
    <scope>NUCLEOTIDE SEQUENCE [LARGE SCALE GENOMIC DNA]</scope>
    <source>
        <strain evidence="4">JCM 9092</strain>
    </source>
</reference>
<keyword evidence="2" id="KW-1133">Transmembrane helix</keyword>
<feature type="compositionally biased region" description="Low complexity" evidence="1">
    <location>
        <begin position="119"/>
        <end position="130"/>
    </location>
</feature>
<comment type="caution">
    <text evidence="3">The sequence shown here is derived from an EMBL/GenBank/DDBJ whole genome shotgun (WGS) entry which is preliminary data.</text>
</comment>
<feature type="transmembrane region" description="Helical" evidence="2">
    <location>
        <begin position="45"/>
        <end position="68"/>
    </location>
</feature>
<evidence type="ECO:0000313" key="4">
    <source>
        <dbReference type="Proteomes" id="UP001501637"/>
    </source>
</evidence>
<name>A0ABP6MDD0_9ACTN</name>
<keyword evidence="2" id="KW-0472">Membrane</keyword>
<accession>A0ABP6MDD0</accession>
<feature type="region of interest" description="Disordered" evidence="1">
    <location>
        <begin position="68"/>
        <end position="130"/>
    </location>
</feature>
<organism evidence="3 4">
    <name type="scientific">Streptomyces rectiviolaceus</name>
    <dbReference type="NCBI Taxonomy" id="332591"/>
    <lineage>
        <taxon>Bacteria</taxon>
        <taxon>Bacillati</taxon>
        <taxon>Actinomycetota</taxon>
        <taxon>Actinomycetes</taxon>
        <taxon>Kitasatosporales</taxon>
        <taxon>Streptomycetaceae</taxon>
        <taxon>Streptomyces</taxon>
    </lineage>
</organism>
<feature type="region of interest" description="Disordered" evidence="1">
    <location>
        <begin position="1"/>
        <end position="26"/>
    </location>
</feature>
<evidence type="ECO:0000256" key="2">
    <source>
        <dbReference type="SAM" id="Phobius"/>
    </source>
</evidence>
<keyword evidence="4" id="KW-1185">Reference proteome</keyword>
<feature type="compositionally biased region" description="Low complexity" evidence="1">
    <location>
        <begin position="8"/>
        <end position="19"/>
    </location>
</feature>
<feature type="compositionally biased region" description="Basic and acidic residues" evidence="1">
    <location>
        <begin position="106"/>
        <end position="115"/>
    </location>
</feature>
<evidence type="ECO:0000256" key="1">
    <source>
        <dbReference type="SAM" id="MobiDB-lite"/>
    </source>
</evidence>
<proteinExistence type="predicted"/>
<feature type="compositionally biased region" description="Polar residues" evidence="1">
    <location>
        <begin position="75"/>
        <end position="91"/>
    </location>
</feature>
<dbReference type="Proteomes" id="UP001501637">
    <property type="component" value="Unassembled WGS sequence"/>
</dbReference>
<protein>
    <submittedName>
        <fullName evidence="3">Uncharacterized protein</fullName>
    </submittedName>
</protein>
<keyword evidence="2" id="KW-0812">Transmembrane</keyword>
<gene>
    <name evidence="3" type="ORF">GCM10010449_20460</name>
</gene>
<evidence type="ECO:0000313" key="3">
    <source>
        <dbReference type="EMBL" id="GAA3096902.1"/>
    </source>
</evidence>
<dbReference type="EMBL" id="BAAAUG010000030">
    <property type="protein sequence ID" value="GAA3096902.1"/>
    <property type="molecule type" value="Genomic_DNA"/>
</dbReference>